<dbReference type="RefSeq" id="WP_054969829.1">
    <property type="nucleotide sequence ID" value="NZ_LJCO01000058.1"/>
</dbReference>
<dbReference type="EMBL" id="LJCO01000058">
    <property type="protein sequence ID" value="KPV43089.1"/>
    <property type="molecule type" value="Genomic_DNA"/>
</dbReference>
<gene>
    <name evidence="1" type="ORF">AN477_14240</name>
</gene>
<keyword evidence="2" id="KW-1185">Reference proteome</keyword>
<dbReference type="STRING" id="471514.AN477_14240"/>
<comment type="caution">
    <text evidence="1">The sequence shown here is derived from an EMBL/GenBank/DDBJ whole genome shotgun (WGS) entry which is preliminary data.</text>
</comment>
<organism evidence="1 2">
    <name type="scientific">Alicyclobacillus ferrooxydans</name>
    <dbReference type="NCBI Taxonomy" id="471514"/>
    <lineage>
        <taxon>Bacteria</taxon>
        <taxon>Bacillati</taxon>
        <taxon>Bacillota</taxon>
        <taxon>Bacilli</taxon>
        <taxon>Bacillales</taxon>
        <taxon>Alicyclobacillaceae</taxon>
        <taxon>Alicyclobacillus</taxon>
    </lineage>
</organism>
<protein>
    <submittedName>
        <fullName evidence="1">Uncharacterized protein</fullName>
    </submittedName>
</protein>
<proteinExistence type="predicted"/>
<evidence type="ECO:0000313" key="1">
    <source>
        <dbReference type="EMBL" id="KPV43089.1"/>
    </source>
</evidence>
<dbReference type="PATRIC" id="fig|471514.4.peg.2218"/>
<sequence length="82" mass="9031">MATFIQFGVIYSNSPNQNAGIFVGQNSITGWDANQKFNIGHGAAFGTGNLEMYTQVYLMDGFEYIDGVMNDMDNKPSSSLMF</sequence>
<name>A0A0P9EVQ9_9BACL</name>
<reference evidence="1 2" key="1">
    <citation type="submission" date="2015-09" db="EMBL/GenBank/DDBJ databases">
        <title>Draft genome sequence of Alicyclobacillus ferrooxydans DSM 22381.</title>
        <authorList>
            <person name="Hemp J."/>
        </authorList>
    </citation>
    <scope>NUCLEOTIDE SEQUENCE [LARGE SCALE GENOMIC DNA]</scope>
    <source>
        <strain evidence="1 2">TC-34</strain>
    </source>
</reference>
<dbReference type="AlphaFoldDB" id="A0A0P9EVQ9"/>
<evidence type="ECO:0000313" key="2">
    <source>
        <dbReference type="Proteomes" id="UP000050482"/>
    </source>
</evidence>
<accession>A0A0P9EVQ9</accession>
<dbReference type="OrthoDB" id="2376546at2"/>
<dbReference type="Proteomes" id="UP000050482">
    <property type="component" value="Unassembled WGS sequence"/>
</dbReference>